<feature type="domain" description="Transglycosylase SLT" evidence="2">
    <location>
        <begin position="73"/>
        <end position="167"/>
    </location>
</feature>
<dbReference type="EMBL" id="RBIN01000003">
    <property type="protein sequence ID" value="RKR06304.1"/>
    <property type="molecule type" value="Genomic_DNA"/>
</dbReference>
<evidence type="ECO:0000259" key="2">
    <source>
        <dbReference type="Pfam" id="PF01464"/>
    </source>
</evidence>
<dbReference type="PANTHER" id="PTHR37423:SF2">
    <property type="entry name" value="MEMBRANE-BOUND LYTIC MUREIN TRANSGLYCOSYLASE C"/>
    <property type="match status" value="1"/>
</dbReference>
<evidence type="ECO:0000313" key="3">
    <source>
        <dbReference type="EMBL" id="RKR06304.1"/>
    </source>
</evidence>
<name>A0A420WYJ5_9GAMM</name>
<reference evidence="3 4" key="1">
    <citation type="submission" date="2018-10" db="EMBL/GenBank/DDBJ databases">
        <title>Genomic Encyclopedia of Type Strains, Phase IV (KMG-IV): sequencing the most valuable type-strain genomes for metagenomic binning, comparative biology and taxonomic classification.</title>
        <authorList>
            <person name="Goeker M."/>
        </authorList>
    </citation>
    <scope>NUCLEOTIDE SEQUENCE [LARGE SCALE GENOMIC DNA]</scope>
    <source>
        <strain evidence="3 4">DSM 23229</strain>
    </source>
</reference>
<dbReference type="Proteomes" id="UP000281975">
    <property type="component" value="Unassembled WGS sequence"/>
</dbReference>
<dbReference type="CDD" id="cd00254">
    <property type="entry name" value="LT-like"/>
    <property type="match status" value="1"/>
</dbReference>
<sequence>MAALLLLPVRGMAATMPPADIPRELLQTLKQTLASDHGFRDHYAAEVWLMDMQHRLSDFLPETQQRLKLLELLRRQAWRTQLDPQLILALIQVESRFDAEAVSTAGARGLMQVMPFWKREIGRPGDDLSDPATNLRYGCTILAWYLQDEHHDLTRALARYNGSLGRTDYPERVMQAWTSRWWLER</sequence>
<comment type="similarity">
    <text evidence="1">Belongs to the transglycosylase Slt family.</text>
</comment>
<evidence type="ECO:0000313" key="4">
    <source>
        <dbReference type="Proteomes" id="UP000281975"/>
    </source>
</evidence>
<gene>
    <name evidence="3" type="ORF">C7446_1246</name>
</gene>
<dbReference type="AlphaFoldDB" id="A0A420WYJ5"/>
<dbReference type="PANTHER" id="PTHR37423">
    <property type="entry name" value="SOLUBLE LYTIC MUREIN TRANSGLYCOSYLASE-RELATED"/>
    <property type="match status" value="1"/>
</dbReference>
<accession>A0A420WYJ5</accession>
<proteinExistence type="inferred from homology"/>
<evidence type="ECO:0000256" key="1">
    <source>
        <dbReference type="ARBA" id="ARBA00007734"/>
    </source>
</evidence>
<protein>
    <submittedName>
        <fullName evidence="3">Transglycosylase-like protein with SLT domain</fullName>
    </submittedName>
</protein>
<dbReference type="SUPFAM" id="SSF53955">
    <property type="entry name" value="Lysozyme-like"/>
    <property type="match status" value="1"/>
</dbReference>
<dbReference type="InterPro" id="IPR023346">
    <property type="entry name" value="Lysozyme-like_dom_sf"/>
</dbReference>
<keyword evidence="4" id="KW-1185">Reference proteome</keyword>
<comment type="caution">
    <text evidence="3">The sequence shown here is derived from an EMBL/GenBank/DDBJ whole genome shotgun (WGS) entry which is preliminary data.</text>
</comment>
<dbReference type="Pfam" id="PF01464">
    <property type="entry name" value="SLT"/>
    <property type="match status" value="1"/>
</dbReference>
<dbReference type="RefSeq" id="WP_121172223.1">
    <property type="nucleotide sequence ID" value="NZ_RBIN01000003.1"/>
</dbReference>
<dbReference type="Gene3D" id="1.10.530.10">
    <property type="match status" value="1"/>
</dbReference>
<organism evidence="3 4">
    <name type="scientific">Kushneria sinocarnis</name>
    <dbReference type="NCBI Taxonomy" id="595502"/>
    <lineage>
        <taxon>Bacteria</taxon>
        <taxon>Pseudomonadati</taxon>
        <taxon>Pseudomonadota</taxon>
        <taxon>Gammaproteobacteria</taxon>
        <taxon>Oceanospirillales</taxon>
        <taxon>Halomonadaceae</taxon>
        <taxon>Kushneria</taxon>
    </lineage>
</organism>
<dbReference type="OrthoDB" id="92254at2"/>
<dbReference type="InterPro" id="IPR008258">
    <property type="entry name" value="Transglycosylase_SLT_dom_1"/>
</dbReference>